<keyword evidence="3" id="KW-0378">Hydrolase</keyword>
<comment type="cofactor">
    <cofactor evidence="1">
        <name>Zn(2+)</name>
        <dbReference type="ChEBI" id="CHEBI:29105"/>
    </cofactor>
</comment>
<evidence type="ECO:0000256" key="4">
    <source>
        <dbReference type="ARBA" id="ARBA00022833"/>
    </source>
</evidence>
<dbReference type="SUPFAM" id="SSF102215">
    <property type="entry name" value="Creatininase"/>
    <property type="match status" value="1"/>
</dbReference>
<dbReference type="RefSeq" id="WP_051158064.1">
    <property type="nucleotide sequence ID" value="NZ_JBIRUQ010000015.1"/>
</dbReference>
<keyword evidence="2" id="KW-0479">Metal-binding</keyword>
<dbReference type="PANTHER" id="PTHR35005:SF1">
    <property type="entry name" value="2-AMINO-5-FORMYLAMINO-6-RIBOSYLAMINOPYRIMIDIN-4(3H)-ONE 5'-MONOPHOSPHATE DEFORMYLASE"/>
    <property type="match status" value="1"/>
</dbReference>
<organism evidence="6 7">
    <name type="scientific">Nocardia carnea</name>
    <dbReference type="NCBI Taxonomy" id="37328"/>
    <lineage>
        <taxon>Bacteria</taxon>
        <taxon>Bacillati</taxon>
        <taxon>Actinomycetota</taxon>
        <taxon>Actinomycetes</taxon>
        <taxon>Mycobacteriales</taxon>
        <taxon>Nocardiaceae</taxon>
        <taxon>Nocardia</taxon>
    </lineage>
</organism>
<evidence type="ECO:0000313" key="6">
    <source>
        <dbReference type="EMBL" id="MFI1465300.1"/>
    </source>
</evidence>
<sequence length="137" mass="14772">MDPGGPGHDHCGIGCTQLVTDTLAALSAHGTRRFVIVNPAIDNISFLCEAARETTLSVPEARVMIVNWWDVVGEDFRNTLARDTGVARTEDHRAGTVESSLVMHIAPEATHPERSAQTEHRGNVGYTAAGRWRNAAG</sequence>
<dbReference type="Proteomes" id="UP001611263">
    <property type="component" value="Unassembled WGS sequence"/>
</dbReference>
<dbReference type="InterPro" id="IPR024087">
    <property type="entry name" value="Creatininase-like_sf"/>
</dbReference>
<name>A0ABW7TW93_9NOCA</name>
<keyword evidence="7" id="KW-1185">Reference proteome</keyword>
<comment type="caution">
    <text evidence="6">The sequence shown here is derived from an EMBL/GenBank/DDBJ whole genome shotgun (WGS) entry which is preliminary data.</text>
</comment>
<evidence type="ECO:0000256" key="1">
    <source>
        <dbReference type="ARBA" id="ARBA00001947"/>
    </source>
</evidence>
<keyword evidence="4" id="KW-0862">Zinc</keyword>
<dbReference type="Gene3D" id="3.40.50.10310">
    <property type="entry name" value="Creatininase"/>
    <property type="match status" value="1"/>
</dbReference>
<accession>A0ABW7TW93</accession>
<proteinExistence type="inferred from homology"/>
<evidence type="ECO:0000313" key="7">
    <source>
        <dbReference type="Proteomes" id="UP001611263"/>
    </source>
</evidence>
<evidence type="ECO:0000256" key="3">
    <source>
        <dbReference type="ARBA" id="ARBA00022801"/>
    </source>
</evidence>
<gene>
    <name evidence="6" type="ORF">ACH4WX_31705</name>
</gene>
<dbReference type="InterPro" id="IPR003785">
    <property type="entry name" value="Creatininase/forma_Hydrolase"/>
</dbReference>
<dbReference type="Pfam" id="PF02633">
    <property type="entry name" value="Creatininase"/>
    <property type="match status" value="1"/>
</dbReference>
<comment type="similarity">
    <text evidence="5">Belongs to the creatininase superfamily.</text>
</comment>
<dbReference type="EMBL" id="JBIRUQ010000015">
    <property type="protein sequence ID" value="MFI1465300.1"/>
    <property type="molecule type" value="Genomic_DNA"/>
</dbReference>
<dbReference type="GeneID" id="93507646"/>
<evidence type="ECO:0000256" key="2">
    <source>
        <dbReference type="ARBA" id="ARBA00022723"/>
    </source>
</evidence>
<protein>
    <submittedName>
        <fullName evidence="6">Creatininase family protein</fullName>
    </submittedName>
</protein>
<reference evidence="6 7" key="1">
    <citation type="submission" date="2024-10" db="EMBL/GenBank/DDBJ databases">
        <title>The Natural Products Discovery Center: Release of the First 8490 Sequenced Strains for Exploring Actinobacteria Biosynthetic Diversity.</title>
        <authorList>
            <person name="Kalkreuter E."/>
            <person name="Kautsar S.A."/>
            <person name="Yang D."/>
            <person name="Bader C.D."/>
            <person name="Teijaro C.N."/>
            <person name="Fluegel L."/>
            <person name="Davis C.M."/>
            <person name="Simpson J.R."/>
            <person name="Lauterbach L."/>
            <person name="Steele A.D."/>
            <person name="Gui C."/>
            <person name="Meng S."/>
            <person name="Li G."/>
            <person name="Viehrig K."/>
            <person name="Ye F."/>
            <person name="Su P."/>
            <person name="Kiefer A.F."/>
            <person name="Nichols A."/>
            <person name="Cepeda A.J."/>
            <person name="Yan W."/>
            <person name="Fan B."/>
            <person name="Jiang Y."/>
            <person name="Adhikari A."/>
            <person name="Zheng C.-J."/>
            <person name="Schuster L."/>
            <person name="Cowan T.M."/>
            <person name="Smanski M.J."/>
            <person name="Chevrette M.G."/>
            <person name="De Carvalho L.P.S."/>
            <person name="Shen B."/>
        </authorList>
    </citation>
    <scope>NUCLEOTIDE SEQUENCE [LARGE SCALE GENOMIC DNA]</scope>
    <source>
        <strain evidence="6 7">NPDC020568</strain>
    </source>
</reference>
<evidence type="ECO:0000256" key="5">
    <source>
        <dbReference type="ARBA" id="ARBA00024029"/>
    </source>
</evidence>
<dbReference type="PANTHER" id="PTHR35005">
    <property type="entry name" value="3-DEHYDRO-SCYLLO-INOSOSE HYDROLASE"/>
    <property type="match status" value="1"/>
</dbReference>